<name>A0A073JYM6_9BACI</name>
<dbReference type="RefSeq" id="WP_034637381.1">
    <property type="nucleotide sequence ID" value="NZ_CBCSJC010000003.1"/>
</dbReference>
<keyword evidence="1" id="KW-0472">Membrane</keyword>
<evidence type="ECO:0008006" key="4">
    <source>
        <dbReference type="Google" id="ProtNLM"/>
    </source>
</evidence>
<feature type="transmembrane region" description="Helical" evidence="1">
    <location>
        <begin position="7"/>
        <end position="27"/>
    </location>
</feature>
<dbReference type="Proteomes" id="UP000027822">
    <property type="component" value="Unassembled WGS sequence"/>
</dbReference>
<dbReference type="InterPro" id="IPR009339">
    <property type="entry name" value="DUF998"/>
</dbReference>
<gene>
    <name evidence="2" type="ORF">BAMA_16985</name>
</gene>
<reference evidence="2 3" key="1">
    <citation type="submission" date="2014-06" db="EMBL/GenBank/DDBJ databases">
        <title>Draft genome sequence of Bacillus manliponensis JCM 15802 (MCCC 1A00708).</title>
        <authorList>
            <person name="Lai Q."/>
            <person name="Liu Y."/>
            <person name="Shao Z."/>
        </authorList>
    </citation>
    <scope>NUCLEOTIDE SEQUENCE [LARGE SCALE GENOMIC DNA]</scope>
    <source>
        <strain evidence="2 3">JCM 15802</strain>
    </source>
</reference>
<proteinExistence type="predicted"/>
<dbReference type="OrthoDB" id="2388530at2"/>
<feature type="transmembrane region" description="Helical" evidence="1">
    <location>
        <begin position="122"/>
        <end position="143"/>
    </location>
</feature>
<accession>A0A073JYM6</accession>
<keyword evidence="1" id="KW-0812">Transmembrane</keyword>
<keyword evidence="3" id="KW-1185">Reference proteome</keyword>
<evidence type="ECO:0000313" key="2">
    <source>
        <dbReference type="EMBL" id="KEK20144.1"/>
    </source>
</evidence>
<feature type="transmembrane region" description="Helical" evidence="1">
    <location>
        <begin position="180"/>
        <end position="201"/>
    </location>
</feature>
<sequence length="202" mass="23104">MYISNRIGLFSWVTTCLYFLIEPFFIFTSTAPYNYLHHAMSDLGVTTCGKFTYEIAPYEICSPNHFWMNLLFIINGLTFCIGVLYISQHLEKTIINKIATFFILLIGVSTIVSGLIPADVSLIGHSILVWIGMLTVYPGLFIFARNLKKARKWTYFCLLSLILIAILISLVFLFPLPSGLLQRLFYLVLFIWGTVSTYKLIK</sequence>
<evidence type="ECO:0000313" key="3">
    <source>
        <dbReference type="Proteomes" id="UP000027822"/>
    </source>
</evidence>
<feature type="transmembrane region" description="Helical" evidence="1">
    <location>
        <begin position="66"/>
        <end position="86"/>
    </location>
</feature>
<feature type="transmembrane region" description="Helical" evidence="1">
    <location>
        <begin position="98"/>
        <end position="116"/>
    </location>
</feature>
<comment type="caution">
    <text evidence="2">The sequence shown here is derived from an EMBL/GenBank/DDBJ whole genome shotgun (WGS) entry which is preliminary data.</text>
</comment>
<protein>
    <recommendedName>
        <fullName evidence="4">DUF998 domain-containing protein</fullName>
    </recommendedName>
</protein>
<feature type="transmembrane region" description="Helical" evidence="1">
    <location>
        <begin position="155"/>
        <end position="174"/>
    </location>
</feature>
<dbReference type="eggNOG" id="COG3371">
    <property type="taxonomic scope" value="Bacteria"/>
</dbReference>
<organism evidence="2 3">
    <name type="scientific">Bacillus manliponensis</name>
    <dbReference type="NCBI Taxonomy" id="574376"/>
    <lineage>
        <taxon>Bacteria</taxon>
        <taxon>Bacillati</taxon>
        <taxon>Bacillota</taxon>
        <taxon>Bacilli</taxon>
        <taxon>Bacillales</taxon>
        <taxon>Bacillaceae</taxon>
        <taxon>Bacillus</taxon>
        <taxon>Bacillus cereus group</taxon>
    </lineage>
</organism>
<evidence type="ECO:0000256" key="1">
    <source>
        <dbReference type="SAM" id="Phobius"/>
    </source>
</evidence>
<keyword evidence="1" id="KW-1133">Transmembrane helix</keyword>
<dbReference type="Pfam" id="PF06197">
    <property type="entry name" value="DUF998"/>
    <property type="match status" value="1"/>
</dbReference>
<dbReference type="STRING" id="574376.BAMA_16985"/>
<dbReference type="EMBL" id="JOTN01000004">
    <property type="protein sequence ID" value="KEK20144.1"/>
    <property type="molecule type" value="Genomic_DNA"/>
</dbReference>
<dbReference type="AlphaFoldDB" id="A0A073JYM6"/>